<feature type="transmembrane region" description="Helical" evidence="1">
    <location>
        <begin position="86"/>
        <end position="108"/>
    </location>
</feature>
<evidence type="ECO:0000259" key="2">
    <source>
        <dbReference type="Pfam" id="PF02517"/>
    </source>
</evidence>
<dbReference type="OrthoDB" id="161212at2"/>
<keyword evidence="1" id="KW-0812">Transmembrane</keyword>
<evidence type="ECO:0000313" key="4">
    <source>
        <dbReference type="Proteomes" id="UP000029692"/>
    </source>
</evidence>
<dbReference type="Pfam" id="PF02517">
    <property type="entry name" value="Rce1-like"/>
    <property type="match status" value="1"/>
</dbReference>
<protein>
    <recommendedName>
        <fullName evidence="2">CAAX prenyl protease 2/Lysostaphin resistance protein A-like domain-containing protein</fullName>
    </recommendedName>
</protein>
<comment type="caution">
    <text evidence="3">The sequence shown here is derived from an EMBL/GenBank/DDBJ whole genome shotgun (WGS) entry which is preliminary data.</text>
</comment>
<keyword evidence="1" id="KW-0472">Membrane</keyword>
<keyword evidence="4" id="KW-1185">Reference proteome</keyword>
<reference evidence="3 4" key="1">
    <citation type="submission" date="2014-05" db="EMBL/GenBank/DDBJ databases">
        <title>De novo Genome Sequence of Spirocheata sp.</title>
        <authorList>
            <person name="Shivani Y."/>
            <person name="Subhash Y."/>
            <person name="Tushar L."/>
            <person name="Sasikala C."/>
            <person name="Ramana C.V."/>
        </authorList>
    </citation>
    <scope>NUCLEOTIDE SEQUENCE [LARGE SCALE GENOMIC DNA]</scope>
    <source>
        <strain evidence="3 4">JC230</strain>
    </source>
</reference>
<dbReference type="InterPro" id="IPR003675">
    <property type="entry name" value="Rce1/LyrA-like_dom"/>
</dbReference>
<dbReference type="AlphaFoldDB" id="A0A098R2C4"/>
<name>A0A098R2C4_9SPIO</name>
<keyword evidence="1" id="KW-1133">Transmembrane helix</keyword>
<dbReference type="RefSeq" id="WP_037546653.1">
    <property type="nucleotide sequence ID" value="NZ_JNUP01000047.1"/>
</dbReference>
<dbReference type="GO" id="GO:0080120">
    <property type="term" value="P:CAAX-box protein maturation"/>
    <property type="evidence" value="ECO:0007669"/>
    <property type="project" value="UniProtKB-ARBA"/>
</dbReference>
<dbReference type="GO" id="GO:0004175">
    <property type="term" value="F:endopeptidase activity"/>
    <property type="evidence" value="ECO:0007669"/>
    <property type="project" value="UniProtKB-ARBA"/>
</dbReference>
<feature type="transmembrane region" description="Helical" evidence="1">
    <location>
        <begin position="182"/>
        <end position="199"/>
    </location>
</feature>
<dbReference type="eggNOG" id="COG1266">
    <property type="taxonomic scope" value="Bacteria"/>
</dbReference>
<feature type="transmembrane region" description="Helical" evidence="1">
    <location>
        <begin position="206"/>
        <end position="225"/>
    </location>
</feature>
<dbReference type="EMBL" id="JNUP01000047">
    <property type="protein sequence ID" value="KGE72822.1"/>
    <property type="molecule type" value="Genomic_DNA"/>
</dbReference>
<dbReference type="STRING" id="1480694.DC28_05460"/>
<feature type="transmembrane region" description="Helical" evidence="1">
    <location>
        <begin position="40"/>
        <end position="56"/>
    </location>
</feature>
<accession>A0A098R2C4</accession>
<sequence>MTMKPILLSGLSMVFFALFMLVFSEVIPLEGVWKMATYQGGILIVSLISLGILALRRKKPLVFLRKGDIAAPGDRMRLLLVKQGTSWTNTGLSLTVVISLVLGVFMFGNASQSGAEFSSRALLQHLPIILAFSISNAWSEELFFRLIPGEIVAGTPGEGYFPLLSAIVFGAAHWWGSPGGPVGIIMSGFLGYALARSVLETRGMFWAFLIHFIQDLIIFSALFGFDLVA</sequence>
<feature type="domain" description="CAAX prenyl protease 2/Lysostaphin resistance protein A-like" evidence="2">
    <location>
        <begin position="126"/>
        <end position="216"/>
    </location>
</feature>
<proteinExistence type="predicted"/>
<organism evidence="3 4">
    <name type="scientific">Spirochaeta lutea</name>
    <dbReference type="NCBI Taxonomy" id="1480694"/>
    <lineage>
        <taxon>Bacteria</taxon>
        <taxon>Pseudomonadati</taxon>
        <taxon>Spirochaetota</taxon>
        <taxon>Spirochaetia</taxon>
        <taxon>Spirochaetales</taxon>
        <taxon>Spirochaetaceae</taxon>
        <taxon>Spirochaeta</taxon>
    </lineage>
</organism>
<evidence type="ECO:0000256" key="1">
    <source>
        <dbReference type="SAM" id="Phobius"/>
    </source>
</evidence>
<gene>
    <name evidence="3" type="ORF">DC28_05460</name>
</gene>
<evidence type="ECO:0000313" key="3">
    <source>
        <dbReference type="EMBL" id="KGE72822.1"/>
    </source>
</evidence>
<dbReference type="Proteomes" id="UP000029692">
    <property type="component" value="Unassembled WGS sequence"/>
</dbReference>